<accession>A0ABT1K6D9</accession>
<keyword evidence="1" id="KW-0560">Oxidoreductase</keyword>
<evidence type="ECO:0000256" key="3">
    <source>
        <dbReference type="SAM" id="MobiDB-lite"/>
    </source>
</evidence>
<evidence type="ECO:0000256" key="2">
    <source>
        <dbReference type="ARBA" id="ARBA00023033"/>
    </source>
</evidence>
<evidence type="ECO:0000256" key="1">
    <source>
        <dbReference type="ARBA" id="ARBA00023002"/>
    </source>
</evidence>
<keyword evidence="6" id="KW-1185">Reference proteome</keyword>
<comment type="caution">
    <text evidence="5">The sequence shown here is derived from an EMBL/GenBank/DDBJ whole genome shotgun (WGS) entry which is preliminary data.</text>
</comment>
<dbReference type="InterPro" id="IPR002938">
    <property type="entry name" value="FAD-bd"/>
</dbReference>
<dbReference type="InterPro" id="IPR050493">
    <property type="entry name" value="FAD-dep_Monooxygenase_BioMet"/>
</dbReference>
<evidence type="ECO:0000259" key="4">
    <source>
        <dbReference type="Pfam" id="PF01494"/>
    </source>
</evidence>
<dbReference type="SUPFAM" id="SSF51905">
    <property type="entry name" value="FAD/NAD(P)-binding domain"/>
    <property type="match status" value="1"/>
</dbReference>
<reference evidence="5 6" key="1">
    <citation type="submission" date="2022-06" db="EMBL/GenBank/DDBJ databases">
        <title>Sequencing the genomes of 1000 actinobacteria strains.</title>
        <authorList>
            <person name="Klenk H.-P."/>
        </authorList>
    </citation>
    <scope>NUCLEOTIDE SEQUENCE [LARGE SCALE GENOMIC DNA]</scope>
    <source>
        <strain evidence="5 6">DSM 44170</strain>
    </source>
</reference>
<dbReference type="Proteomes" id="UP001320766">
    <property type="component" value="Unassembled WGS sequence"/>
</dbReference>
<dbReference type="EMBL" id="JAMZEC010000001">
    <property type="protein sequence ID" value="MCP2349571.1"/>
    <property type="molecule type" value="Genomic_DNA"/>
</dbReference>
<proteinExistence type="predicted"/>
<dbReference type="RefSeq" id="WP_253774233.1">
    <property type="nucleotide sequence ID" value="NZ_BAAAVE010000021.1"/>
</dbReference>
<sequence length="394" mass="41384">MNSSHALIVGGGIGGLATAIGLRRAGWRVTLLERAPAFQPLGSGITLAPNAVRALDALGLGAPLRARGMAQGAAGLRLPSGRWLMRAKVEELQQRMGVPTFALHCADLHDLLIGAAEGTEIRLGHTATGLLGPGTLAFEGPDGPGELTADVIVAADGIRSNVRTALFPGHPGPAYAGYVTWRAVVEAGRAPAGMPMVTTETWGRGRRFGVIPLADGRVYWYSTESWPEGTGAYDTLAQVAARHADWHRPIPELIAATSPDALIRHDIHALAAPLDTYVSGRVALLGDAAHALTPDLGQGAAQALEDAATLTAFLSATDDVDAALLRYDQVRRPRSQQVARASAQVGRIIQLRHPVADAGLAPARRHLPDRDHENPRLAAAQGGVIRAARRPAHP</sequence>
<protein>
    <submittedName>
        <fullName evidence="5">2-polyprenyl-6-methoxyphenol hydroxylase-like FAD-dependent oxidoreductase</fullName>
    </submittedName>
</protein>
<dbReference type="Pfam" id="PF01494">
    <property type="entry name" value="FAD_binding_3"/>
    <property type="match status" value="1"/>
</dbReference>
<organism evidence="5 6">
    <name type="scientific">Nonomuraea roseoviolacea subsp. carminata</name>
    <dbReference type="NCBI Taxonomy" id="160689"/>
    <lineage>
        <taxon>Bacteria</taxon>
        <taxon>Bacillati</taxon>
        <taxon>Actinomycetota</taxon>
        <taxon>Actinomycetes</taxon>
        <taxon>Streptosporangiales</taxon>
        <taxon>Streptosporangiaceae</taxon>
        <taxon>Nonomuraea</taxon>
    </lineage>
</organism>
<dbReference type="PANTHER" id="PTHR13789">
    <property type="entry name" value="MONOOXYGENASE"/>
    <property type="match status" value="1"/>
</dbReference>
<dbReference type="PRINTS" id="PR00420">
    <property type="entry name" value="RNGMNOXGNASE"/>
</dbReference>
<dbReference type="PANTHER" id="PTHR13789:SF309">
    <property type="entry name" value="PUTATIVE (AFU_ORTHOLOGUE AFUA_6G14510)-RELATED"/>
    <property type="match status" value="1"/>
</dbReference>
<feature type="compositionally biased region" description="Basic and acidic residues" evidence="3">
    <location>
        <begin position="366"/>
        <end position="375"/>
    </location>
</feature>
<dbReference type="Gene3D" id="3.50.50.60">
    <property type="entry name" value="FAD/NAD(P)-binding domain"/>
    <property type="match status" value="1"/>
</dbReference>
<feature type="region of interest" description="Disordered" evidence="3">
    <location>
        <begin position="366"/>
        <end position="394"/>
    </location>
</feature>
<evidence type="ECO:0000313" key="5">
    <source>
        <dbReference type="EMBL" id="MCP2349571.1"/>
    </source>
</evidence>
<name>A0ABT1K6D9_9ACTN</name>
<feature type="domain" description="FAD-binding" evidence="4">
    <location>
        <begin position="6"/>
        <end position="341"/>
    </location>
</feature>
<dbReference type="InterPro" id="IPR036188">
    <property type="entry name" value="FAD/NAD-bd_sf"/>
</dbReference>
<keyword evidence="2" id="KW-0503">Monooxygenase</keyword>
<evidence type="ECO:0000313" key="6">
    <source>
        <dbReference type="Proteomes" id="UP001320766"/>
    </source>
</evidence>
<gene>
    <name evidence="5" type="ORF">HD595_005693</name>
</gene>